<evidence type="ECO:0000313" key="3">
    <source>
        <dbReference type="Proteomes" id="UP000263753"/>
    </source>
</evidence>
<evidence type="ECO:0000259" key="1">
    <source>
        <dbReference type="PROSITE" id="PS51186"/>
    </source>
</evidence>
<dbReference type="RefSeq" id="WP_087513916.1">
    <property type="nucleotide sequence ID" value="NZ_CP032134.1"/>
</dbReference>
<sequence>MLKTERLILRQWEKSDYLPFIKMSLDPDVMKYLPGLLTEEESLHIIKTVKKIIDNNGWGIWAVELKENHRFIGFIGLHEQPAQFDFSPCIEIAWRLSKEHWGNGYATEGAKAVLDYAFHTLNFDKIVSFTASVNIASEAIMKKLDMTKVKEFTHPEFSSNPYAAKHVLYEINHPRLKKPT</sequence>
<dbReference type="PROSITE" id="PS51186">
    <property type="entry name" value="GNAT"/>
    <property type="match status" value="1"/>
</dbReference>
<dbReference type="KEGG" id="achi:CDG60_18055"/>
<dbReference type="PANTHER" id="PTHR43792">
    <property type="entry name" value="GNAT FAMILY, PUTATIVE (AFU_ORTHOLOGUE AFUA_3G00765)-RELATED-RELATED"/>
    <property type="match status" value="1"/>
</dbReference>
<reference evidence="3" key="1">
    <citation type="submission" date="2018-09" db="EMBL/GenBank/DDBJ databases">
        <title>The complete genome of Acinetobacter sp. strain WCHAc010005.</title>
        <authorList>
            <person name="Hu Y."/>
            <person name="Long H."/>
            <person name="Feng Y."/>
            <person name="Zong Z."/>
        </authorList>
    </citation>
    <scope>NUCLEOTIDE SEQUENCE [LARGE SCALE GENOMIC DNA]</scope>
    <source>
        <strain evidence="3">WCHAc010005</strain>
    </source>
</reference>
<accession>A0A3B7M7E9</accession>
<dbReference type="Proteomes" id="UP000263753">
    <property type="component" value="Chromosome"/>
</dbReference>
<feature type="domain" description="N-acetyltransferase" evidence="1">
    <location>
        <begin position="20"/>
        <end position="174"/>
    </location>
</feature>
<dbReference type="InterPro" id="IPR051531">
    <property type="entry name" value="N-acetyltransferase"/>
</dbReference>
<dbReference type="AlphaFoldDB" id="A0A3B7M7E9"/>
<proteinExistence type="predicted"/>
<organism evidence="2 3">
    <name type="scientific">Acinetobacter chinensis</name>
    <dbReference type="NCBI Taxonomy" id="2004650"/>
    <lineage>
        <taxon>Bacteria</taxon>
        <taxon>Pseudomonadati</taxon>
        <taxon>Pseudomonadota</taxon>
        <taxon>Gammaproteobacteria</taxon>
        <taxon>Moraxellales</taxon>
        <taxon>Moraxellaceae</taxon>
        <taxon>Acinetobacter</taxon>
    </lineage>
</organism>
<dbReference type="EMBL" id="CP032134">
    <property type="protein sequence ID" value="AXY58289.1"/>
    <property type="molecule type" value="Genomic_DNA"/>
</dbReference>
<keyword evidence="2" id="KW-0808">Transferase</keyword>
<protein>
    <submittedName>
        <fullName evidence="2">N-acetyltransferase</fullName>
    </submittedName>
</protein>
<dbReference type="SUPFAM" id="SSF55729">
    <property type="entry name" value="Acyl-CoA N-acyltransferases (Nat)"/>
    <property type="match status" value="1"/>
</dbReference>
<name>A0A3B7M7E9_9GAMM</name>
<gene>
    <name evidence="2" type="ORF">CDG60_18055</name>
</gene>
<dbReference type="Gene3D" id="3.40.630.30">
    <property type="match status" value="1"/>
</dbReference>
<dbReference type="InterPro" id="IPR016181">
    <property type="entry name" value="Acyl_CoA_acyltransferase"/>
</dbReference>
<dbReference type="InterPro" id="IPR000182">
    <property type="entry name" value="GNAT_dom"/>
</dbReference>
<dbReference type="GO" id="GO:0016747">
    <property type="term" value="F:acyltransferase activity, transferring groups other than amino-acyl groups"/>
    <property type="evidence" value="ECO:0007669"/>
    <property type="project" value="InterPro"/>
</dbReference>
<dbReference type="Pfam" id="PF13302">
    <property type="entry name" value="Acetyltransf_3"/>
    <property type="match status" value="1"/>
</dbReference>
<evidence type="ECO:0000313" key="2">
    <source>
        <dbReference type="EMBL" id="AXY58289.1"/>
    </source>
</evidence>
<dbReference type="PANTHER" id="PTHR43792:SF1">
    <property type="entry name" value="N-ACETYLTRANSFERASE DOMAIN-CONTAINING PROTEIN"/>
    <property type="match status" value="1"/>
</dbReference>